<dbReference type="AlphaFoldDB" id="A0A7J7P3K4"/>
<name>A0A7J7P3K4_9MAGN</name>
<protein>
    <submittedName>
        <fullName evidence="1">Uncharacterized protein</fullName>
    </submittedName>
</protein>
<proteinExistence type="predicted"/>
<keyword evidence="2" id="KW-1185">Reference proteome</keyword>
<reference evidence="1 2" key="1">
    <citation type="journal article" date="2020" name="IScience">
        <title>Genome Sequencing of the Endangered Kingdonia uniflora (Circaeasteraceae, Ranunculales) Reveals Potential Mechanisms of Evolutionary Specialization.</title>
        <authorList>
            <person name="Sun Y."/>
            <person name="Deng T."/>
            <person name="Zhang A."/>
            <person name="Moore M.J."/>
            <person name="Landis J.B."/>
            <person name="Lin N."/>
            <person name="Zhang H."/>
            <person name="Zhang X."/>
            <person name="Huang J."/>
            <person name="Zhang X."/>
            <person name="Sun H."/>
            <person name="Wang H."/>
        </authorList>
    </citation>
    <scope>NUCLEOTIDE SEQUENCE [LARGE SCALE GENOMIC DNA]</scope>
    <source>
        <strain evidence="1">TB1705</strain>
        <tissue evidence="1">Leaf</tissue>
    </source>
</reference>
<comment type="caution">
    <text evidence="1">The sequence shown here is derived from an EMBL/GenBank/DDBJ whole genome shotgun (WGS) entry which is preliminary data.</text>
</comment>
<gene>
    <name evidence="1" type="ORF">GIB67_039962</name>
</gene>
<sequence>MGTKFITKSGNFSRITKGSLIWAGARGAIEDVRAYSGWVIGDGASIDLWRDN</sequence>
<organism evidence="1 2">
    <name type="scientific">Kingdonia uniflora</name>
    <dbReference type="NCBI Taxonomy" id="39325"/>
    <lineage>
        <taxon>Eukaryota</taxon>
        <taxon>Viridiplantae</taxon>
        <taxon>Streptophyta</taxon>
        <taxon>Embryophyta</taxon>
        <taxon>Tracheophyta</taxon>
        <taxon>Spermatophyta</taxon>
        <taxon>Magnoliopsida</taxon>
        <taxon>Ranunculales</taxon>
        <taxon>Circaeasteraceae</taxon>
        <taxon>Kingdonia</taxon>
    </lineage>
</organism>
<evidence type="ECO:0000313" key="2">
    <source>
        <dbReference type="Proteomes" id="UP000541444"/>
    </source>
</evidence>
<accession>A0A7J7P3K4</accession>
<evidence type="ECO:0000313" key="1">
    <source>
        <dbReference type="EMBL" id="KAF6174011.1"/>
    </source>
</evidence>
<dbReference type="Proteomes" id="UP000541444">
    <property type="component" value="Unassembled WGS sequence"/>
</dbReference>
<dbReference type="EMBL" id="JACGCM010000309">
    <property type="protein sequence ID" value="KAF6174011.1"/>
    <property type="molecule type" value="Genomic_DNA"/>
</dbReference>